<feature type="transmembrane region" description="Helical" evidence="4">
    <location>
        <begin position="80"/>
        <end position="97"/>
    </location>
</feature>
<dbReference type="InterPro" id="IPR039497">
    <property type="entry name" value="CC144C-like_CC_dom"/>
</dbReference>
<evidence type="ECO:0000313" key="7">
    <source>
        <dbReference type="Proteomes" id="UP000299084"/>
    </source>
</evidence>
<reference evidence="6 7" key="1">
    <citation type="journal article" date="2019" name="Mol. Ecol. Resour.">
        <title>Improving Illumina assemblies with Hi-C and long reads: an example with the North African dromedary.</title>
        <authorList>
            <person name="Elbers J.P."/>
            <person name="Rogers M.F."/>
            <person name="Perelman P.L."/>
            <person name="Proskuryakova A.A."/>
            <person name="Serdyukova N.A."/>
            <person name="Johnson W.E."/>
            <person name="Horin P."/>
            <person name="Corander J."/>
            <person name="Murphy D."/>
            <person name="Burger P.A."/>
        </authorList>
    </citation>
    <scope>NUCLEOTIDE SEQUENCE [LARGE SCALE GENOMIC DNA]</scope>
    <source>
        <strain evidence="6">Drom800</strain>
        <tissue evidence="6">Blood</tissue>
    </source>
</reference>
<dbReference type="EMBL" id="JWIN03000232">
    <property type="protein sequence ID" value="KAB1251229.1"/>
    <property type="molecule type" value="Genomic_DNA"/>
</dbReference>
<sequence>MCACEEKKAHMRQLQQELTDTRKKVSMLEASLEVTAHHKSNSENKRRDGERKSHQTANPVRMKFSTSAVSVQRRVLQDTSFSGTAFFCIFLIISLLLSL</sequence>
<organism evidence="6 7">
    <name type="scientific">Camelus dromedarius</name>
    <name type="common">Dromedary</name>
    <name type="synonym">Arabian camel</name>
    <dbReference type="NCBI Taxonomy" id="9838"/>
    <lineage>
        <taxon>Eukaryota</taxon>
        <taxon>Metazoa</taxon>
        <taxon>Chordata</taxon>
        <taxon>Craniata</taxon>
        <taxon>Vertebrata</taxon>
        <taxon>Euteleostomi</taxon>
        <taxon>Mammalia</taxon>
        <taxon>Eutheria</taxon>
        <taxon>Laurasiatheria</taxon>
        <taxon>Artiodactyla</taxon>
        <taxon>Tylopoda</taxon>
        <taxon>Camelidae</taxon>
        <taxon>Camelus</taxon>
    </lineage>
</organism>
<dbReference type="Pfam" id="PF14915">
    <property type="entry name" value="CCDC144C"/>
    <property type="match status" value="1"/>
</dbReference>
<evidence type="ECO:0000256" key="3">
    <source>
        <dbReference type="SAM" id="MobiDB-lite"/>
    </source>
</evidence>
<protein>
    <recommendedName>
        <fullName evidence="5">CCDC144C-like coiled-coil domain-containing protein</fullName>
    </recommendedName>
</protein>
<keyword evidence="4" id="KW-0472">Membrane</keyword>
<name>A0A5N4BXA2_CAMDR</name>
<evidence type="ECO:0000256" key="1">
    <source>
        <dbReference type="ARBA" id="ARBA00023054"/>
    </source>
</evidence>
<keyword evidence="4" id="KW-1133">Transmembrane helix</keyword>
<feature type="compositionally biased region" description="Basic and acidic residues" evidence="3">
    <location>
        <begin position="40"/>
        <end position="53"/>
    </location>
</feature>
<keyword evidence="1 2" id="KW-0175">Coiled coil</keyword>
<gene>
    <name evidence="6" type="ORF">Cadr_000031404</name>
</gene>
<evidence type="ECO:0000256" key="4">
    <source>
        <dbReference type="SAM" id="Phobius"/>
    </source>
</evidence>
<feature type="domain" description="CCDC144C-like coiled-coil" evidence="5">
    <location>
        <begin position="5"/>
        <end position="54"/>
    </location>
</feature>
<evidence type="ECO:0000259" key="5">
    <source>
        <dbReference type="Pfam" id="PF14915"/>
    </source>
</evidence>
<keyword evidence="4" id="KW-0812">Transmembrane</keyword>
<comment type="caution">
    <text evidence="6">The sequence shown here is derived from an EMBL/GenBank/DDBJ whole genome shotgun (WGS) entry which is preliminary data.</text>
</comment>
<accession>A0A5N4BXA2</accession>
<dbReference type="Proteomes" id="UP000299084">
    <property type="component" value="Unassembled WGS sequence"/>
</dbReference>
<feature type="region of interest" description="Disordered" evidence="3">
    <location>
        <begin position="33"/>
        <end position="61"/>
    </location>
</feature>
<keyword evidence="7" id="KW-1185">Reference proteome</keyword>
<evidence type="ECO:0000313" key="6">
    <source>
        <dbReference type="EMBL" id="KAB1251229.1"/>
    </source>
</evidence>
<evidence type="ECO:0000256" key="2">
    <source>
        <dbReference type="SAM" id="Coils"/>
    </source>
</evidence>
<feature type="coiled-coil region" evidence="2">
    <location>
        <begin position="4"/>
        <end position="31"/>
    </location>
</feature>
<dbReference type="AlphaFoldDB" id="A0A5N4BXA2"/>
<proteinExistence type="predicted"/>